<reference evidence="1 6" key="2">
    <citation type="submission" date="2020-02" db="EMBL/GenBank/DDBJ databases">
        <title>Detection of Heterogeneous Vancomycin Intermediate Resistance in Methicillin Resistant Staphylococcus aureus Isolates from Latin-America.</title>
        <authorList>
            <person name="Castro-Cardozo B."/>
            <person name="Berrio M."/>
            <person name="Vargas M.L."/>
            <person name="Carvajal L.P."/>
            <person name="Millan L.V."/>
            <person name="Rios R."/>
            <person name="Hernandez A."/>
            <person name="Rincon S.L."/>
            <person name="Cubides P."/>
            <person name="Forero E."/>
            <person name="Dinh A."/>
            <person name="Seas C."/>
            <person name="Munita J.M."/>
            <person name="Arias C.A."/>
            <person name="Reyes J."/>
            <person name="Diaz L."/>
        </authorList>
    </citation>
    <scope>NUCLEOTIDE SEQUENCE [LARGE SCALE GENOMIC DNA]</scope>
    <source>
        <strain evidence="1 6">UG255</strain>
    </source>
</reference>
<reference evidence="4 5" key="1">
    <citation type="submission" date="2018-06" db="EMBL/GenBank/DDBJ databases">
        <authorList>
            <consortium name="Pathogen Informatics"/>
            <person name="Doyle S."/>
        </authorList>
    </citation>
    <scope>NUCLEOTIDE SEQUENCE [LARGE SCALE GENOMIC DNA]</scope>
    <source>
        <strain evidence="2 4">EOE173</strain>
        <strain evidence="3 5">NCTC10702</strain>
    </source>
</reference>
<proteinExistence type="predicted"/>
<dbReference type="AlphaFoldDB" id="A0A0Z1HH03"/>
<gene>
    <name evidence="1" type="ORF">G6Y24_15820</name>
    <name evidence="3" type="ORF">NCTC10702_00572</name>
    <name evidence="2" type="ORF">SAMEA1531725_00123</name>
</gene>
<evidence type="ECO:0000313" key="6">
    <source>
        <dbReference type="Proteomes" id="UP000473113"/>
    </source>
</evidence>
<name>A0A0Z1HH03_STAAU</name>
<dbReference type="EMBL" id="UELG01000001">
    <property type="protein sequence ID" value="SRZ61949.1"/>
    <property type="molecule type" value="Genomic_DNA"/>
</dbReference>
<dbReference type="Proteomes" id="UP000254116">
    <property type="component" value="Unassembled WGS sequence"/>
</dbReference>
<dbReference type="Proteomes" id="UP000473113">
    <property type="component" value="Unassembled WGS sequence"/>
</dbReference>
<dbReference type="EMBL" id="JAALTR010000398">
    <property type="protein sequence ID" value="NGW68918.1"/>
    <property type="molecule type" value="Genomic_DNA"/>
</dbReference>
<dbReference type="EMBL" id="UHBY01000003">
    <property type="protein sequence ID" value="SUL31736.1"/>
    <property type="molecule type" value="Genomic_DNA"/>
</dbReference>
<dbReference type="RefSeq" id="WP_000771849.1">
    <property type="nucleotide sequence ID" value="NZ_AP017320.1"/>
</dbReference>
<organism evidence="1 6">
    <name type="scientific">Staphylococcus aureus</name>
    <dbReference type="NCBI Taxonomy" id="1280"/>
    <lineage>
        <taxon>Bacteria</taxon>
        <taxon>Bacillati</taxon>
        <taxon>Bacillota</taxon>
        <taxon>Bacilli</taxon>
        <taxon>Bacillales</taxon>
        <taxon>Staphylococcaceae</taxon>
        <taxon>Staphylococcus</taxon>
    </lineage>
</organism>
<evidence type="ECO:0000313" key="2">
    <source>
        <dbReference type="EMBL" id="SRZ61949.1"/>
    </source>
</evidence>
<evidence type="ECO:0000313" key="4">
    <source>
        <dbReference type="Proteomes" id="UP000250286"/>
    </source>
</evidence>
<sequence>MKLLRRLFNKKHENLIDVWHGNQWLKVKESKLKKYKVVSDREGKKYLIK</sequence>
<dbReference type="Proteomes" id="UP000250286">
    <property type="component" value="Unassembled WGS sequence"/>
</dbReference>
<evidence type="ECO:0000313" key="3">
    <source>
        <dbReference type="EMBL" id="SUL31736.1"/>
    </source>
</evidence>
<protein>
    <submittedName>
        <fullName evidence="2">Phage protein</fullName>
    </submittedName>
</protein>
<evidence type="ECO:0000313" key="5">
    <source>
        <dbReference type="Proteomes" id="UP000254116"/>
    </source>
</evidence>
<evidence type="ECO:0000313" key="1">
    <source>
        <dbReference type="EMBL" id="NGW68918.1"/>
    </source>
</evidence>
<accession>A0A0Z1HH03</accession>